<dbReference type="InterPro" id="IPR001387">
    <property type="entry name" value="Cro/C1-type_HTH"/>
</dbReference>
<organism evidence="2 3">
    <name type="scientific">Hungatella hathewayi</name>
    <dbReference type="NCBI Taxonomy" id="154046"/>
    <lineage>
        <taxon>Bacteria</taxon>
        <taxon>Bacillati</taxon>
        <taxon>Bacillota</taxon>
        <taxon>Clostridia</taxon>
        <taxon>Lachnospirales</taxon>
        <taxon>Lachnospiraceae</taxon>
        <taxon>Hungatella</taxon>
    </lineage>
</organism>
<dbReference type="Proteomes" id="UP000095651">
    <property type="component" value="Unassembled WGS sequence"/>
</dbReference>
<dbReference type="GO" id="GO:0003677">
    <property type="term" value="F:DNA binding"/>
    <property type="evidence" value="ECO:0007669"/>
    <property type="project" value="InterPro"/>
</dbReference>
<dbReference type="SMART" id="SM00530">
    <property type="entry name" value="HTH_XRE"/>
    <property type="match status" value="1"/>
</dbReference>
<dbReference type="EMBL" id="CYZE01000028">
    <property type="protein sequence ID" value="CUP38806.1"/>
    <property type="molecule type" value="Genomic_DNA"/>
</dbReference>
<dbReference type="Pfam" id="PF13443">
    <property type="entry name" value="HTH_26"/>
    <property type="match status" value="1"/>
</dbReference>
<evidence type="ECO:0000259" key="1">
    <source>
        <dbReference type="PROSITE" id="PS50943"/>
    </source>
</evidence>
<reference evidence="2 3" key="1">
    <citation type="submission" date="2015-09" db="EMBL/GenBank/DDBJ databases">
        <authorList>
            <consortium name="Pathogen Informatics"/>
        </authorList>
    </citation>
    <scope>NUCLEOTIDE SEQUENCE [LARGE SCALE GENOMIC DNA]</scope>
    <source>
        <strain evidence="2 3">2789STDY5608850</strain>
    </source>
</reference>
<proteinExistence type="predicted"/>
<protein>
    <submittedName>
        <fullName evidence="2">Putative transcriptional regulator</fullName>
    </submittedName>
</protein>
<sequence>MSDFSVIGRIDELCKIRGWSRYKLSQQSGVSMSTIANLYKRTDMPTIPTLMSLCDAFGISLAQFFAPNEYLTLSEEQKNVLKLWDSLNIEGKTLAMTYLKGLARK</sequence>
<dbReference type="PROSITE" id="PS50943">
    <property type="entry name" value="HTH_CROC1"/>
    <property type="match status" value="1"/>
</dbReference>
<evidence type="ECO:0000313" key="2">
    <source>
        <dbReference type="EMBL" id="CUP38806.1"/>
    </source>
</evidence>
<feature type="domain" description="HTH cro/C1-type" evidence="1">
    <location>
        <begin position="10"/>
        <end position="64"/>
    </location>
</feature>
<dbReference type="CDD" id="cd00093">
    <property type="entry name" value="HTH_XRE"/>
    <property type="match status" value="1"/>
</dbReference>
<dbReference type="SUPFAM" id="SSF47413">
    <property type="entry name" value="lambda repressor-like DNA-binding domains"/>
    <property type="match status" value="1"/>
</dbReference>
<gene>
    <name evidence="2" type="primary">HipB</name>
    <name evidence="2" type="ORF">ERS852407_05788</name>
</gene>
<evidence type="ECO:0000313" key="3">
    <source>
        <dbReference type="Proteomes" id="UP000095651"/>
    </source>
</evidence>
<dbReference type="Gene3D" id="1.10.260.40">
    <property type="entry name" value="lambda repressor-like DNA-binding domains"/>
    <property type="match status" value="1"/>
</dbReference>
<accession>A0A174MTV0</accession>
<dbReference type="RefSeq" id="WP_055660461.1">
    <property type="nucleotide sequence ID" value="NZ_CABIXC010000028.1"/>
</dbReference>
<dbReference type="AlphaFoldDB" id="A0A174MTV0"/>
<name>A0A174MTV0_9FIRM</name>
<dbReference type="InterPro" id="IPR010982">
    <property type="entry name" value="Lambda_DNA-bd_dom_sf"/>
</dbReference>